<dbReference type="InterPro" id="IPR046522">
    <property type="entry name" value="DUF6699"/>
</dbReference>
<proteinExistence type="predicted"/>
<dbReference type="Proteomes" id="UP001213000">
    <property type="component" value="Unassembled WGS sequence"/>
</dbReference>
<sequence>MADTPVLPNSPDPPNTNTPDSVSPRKAGVSLSGSSSIERTNPRWVPLIGSPPTQEFVPETPSELGSLIPSPIDYTVHEIDGSYYPFPFNANELQPIGSRIPSPPFPVDDKRSVSFAEQPFVIPSPSTPISNQISYPVYHTVSILDDYFFNLAAPKFLPMRFVSDRLEYVQVEDLRKPATDPPIYRLQIICNLIPQWPIVFQPNADRLPQDHKLSPITVGDILVKLYHCMHLPIQKSEWDVVPEEYQSFITEAYARRCRLSGKAEAEERRKGVKRIDFCRTWVWLNELISVPTSGIPVMLLKLSEGSS</sequence>
<evidence type="ECO:0000313" key="3">
    <source>
        <dbReference type="EMBL" id="KAJ3562079.1"/>
    </source>
</evidence>
<dbReference type="Pfam" id="PF20415">
    <property type="entry name" value="DUF6699"/>
    <property type="match status" value="1"/>
</dbReference>
<feature type="domain" description="DUF6699" evidence="2">
    <location>
        <begin position="169"/>
        <end position="287"/>
    </location>
</feature>
<keyword evidence="4" id="KW-1185">Reference proteome</keyword>
<gene>
    <name evidence="3" type="ORF">NP233_g9798</name>
</gene>
<protein>
    <recommendedName>
        <fullName evidence="2">DUF6699 domain-containing protein</fullName>
    </recommendedName>
</protein>
<feature type="region of interest" description="Disordered" evidence="1">
    <location>
        <begin position="1"/>
        <end position="61"/>
    </location>
</feature>
<dbReference type="AlphaFoldDB" id="A0AAD5VLH3"/>
<dbReference type="EMBL" id="JANIEX010000915">
    <property type="protein sequence ID" value="KAJ3562079.1"/>
    <property type="molecule type" value="Genomic_DNA"/>
</dbReference>
<organism evidence="3 4">
    <name type="scientific">Leucocoprinus birnbaumii</name>
    <dbReference type="NCBI Taxonomy" id="56174"/>
    <lineage>
        <taxon>Eukaryota</taxon>
        <taxon>Fungi</taxon>
        <taxon>Dikarya</taxon>
        <taxon>Basidiomycota</taxon>
        <taxon>Agaricomycotina</taxon>
        <taxon>Agaricomycetes</taxon>
        <taxon>Agaricomycetidae</taxon>
        <taxon>Agaricales</taxon>
        <taxon>Agaricineae</taxon>
        <taxon>Agaricaceae</taxon>
        <taxon>Leucocoprinus</taxon>
    </lineage>
</organism>
<evidence type="ECO:0000259" key="2">
    <source>
        <dbReference type="Pfam" id="PF20415"/>
    </source>
</evidence>
<reference evidence="3" key="1">
    <citation type="submission" date="2022-07" db="EMBL/GenBank/DDBJ databases">
        <title>Genome Sequence of Leucocoprinus birnbaumii.</title>
        <authorList>
            <person name="Buettner E."/>
        </authorList>
    </citation>
    <scope>NUCLEOTIDE SEQUENCE</scope>
    <source>
        <strain evidence="3">VT141</strain>
    </source>
</reference>
<accession>A0AAD5VLH3</accession>
<name>A0AAD5VLH3_9AGAR</name>
<comment type="caution">
    <text evidence="3">The sequence shown here is derived from an EMBL/GenBank/DDBJ whole genome shotgun (WGS) entry which is preliminary data.</text>
</comment>
<evidence type="ECO:0000313" key="4">
    <source>
        <dbReference type="Proteomes" id="UP001213000"/>
    </source>
</evidence>
<evidence type="ECO:0000256" key="1">
    <source>
        <dbReference type="SAM" id="MobiDB-lite"/>
    </source>
</evidence>